<feature type="domain" description="N-acetyltransferase" evidence="1">
    <location>
        <begin position="14"/>
        <end position="174"/>
    </location>
</feature>
<protein>
    <submittedName>
        <fullName evidence="2">Protein N-acetyltransferase, RimJ/RimL family</fullName>
    </submittedName>
</protein>
<organism evidence="2 3">
    <name type="scientific">Amycolatopsis saalfeldensis</name>
    <dbReference type="NCBI Taxonomy" id="394193"/>
    <lineage>
        <taxon>Bacteria</taxon>
        <taxon>Bacillati</taxon>
        <taxon>Actinomycetota</taxon>
        <taxon>Actinomycetes</taxon>
        <taxon>Pseudonocardiales</taxon>
        <taxon>Pseudonocardiaceae</taxon>
        <taxon>Amycolatopsis</taxon>
    </lineage>
</organism>
<dbReference type="PANTHER" id="PTHR43441">
    <property type="entry name" value="RIBOSOMAL-PROTEIN-SERINE ACETYLTRANSFERASE"/>
    <property type="match status" value="1"/>
</dbReference>
<dbReference type="PANTHER" id="PTHR43441:SF10">
    <property type="entry name" value="ACETYLTRANSFERASE"/>
    <property type="match status" value="1"/>
</dbReference>
<dbReference type="InterPro" id="IPR051908">
    <property type="entry name" value="Ribosomal_N-acetyltransferase"/>
</dbReference>
<name>A0A1H8PP76_9PSEU</name>
<dbReference type="InterPro" id="IPR000182">
    <property type="entry name" value="GNAT_dom"/>
</dbReference>
<dbReference type="PROSITE" id="PS51186">
    <property type="entry name" value="GNAT"/>
    <property type="match status" value="1"/>
</dbReference>
<evidence type="ECO:0000259" key="1">
    <source>
        <dbReference type="PROSITE" id="PS51186"/>
    </source>
</evidence>
<dbReference type="STRING" id="394193.SAMN04489732_1019"/>
<dbReference type="GO" id="GO:0005737">
    <property type="term" value="C:cytoplasm"/>
    <property type="evidence" value="ECO:0007669"/>
    <property type="project" value="TreeGrafter"/>
</dbReference>
<dbReference type="RefSeq" id="WP_091610653.1">
    <property type="nucleotide sequence ID" value="NZ_FOEF01000001.1"/>
</dbReference>
<dbReference type="GO" id="GO:0008999">
    <property type="term" value="F:protein-N-terminal-alanine acetyltransferase activity"/>
    <property type="evidence" value="ECO:0007669"/>
    <property type="project" value="TreeGrafter"/>
</dbReference>
<reference evidence="2 3" key="1">
    <citation type="submission" date="2016-10" db="EMBL/GenBank/DDBJ databases">
        <authorList>
            <person name="de Groot N.N."/>
        </authorList>
    </citation>
    <scope>NUCLEOTIDE SEQUENCE [LARGE SCALE GENOMIC DNA]</scope>
    <source>
        <strain evidence="2 3">DSM 44993</strain>
    </source>
</reference>
<dbReference type="Pfam" id="PF13302">
    <property type="entry name" value="Acetyltransf_3"/>
    <property type="match status" value="1"/>
</dbReference>
<dbReference type="Proteomes" id="UP000198582">
    <property type="component" value="Unassembled WGS sequence"/>
</dbReference>
<gene>
    <name evidence="2" type="ORF">SAMN04489732_1019</name>
</gene>
<proteinExistence type="predicted"/>
<accession>A0A1H8PP76</accession>
<dbReference type="SUPFAM" id="SSF55729">
    <property type="entry name" value="Acyl-CoA N-acyltransferases (Nat)"/>
    <property type="match status" value="1"/>
</dbReference>
<keyword evidence="2" id="KW-0808">Transferase</keyword>
<dbReference type="OrthoDB" id="5191051at2"/>
<dbReference type="Gene3D" id="3.40.630.30">
    <property type="match status" value="1"/>
</dbReference>
<dbReference type="AlphaFoldDB" id="A0A1H8PP76"/>
<dbReference type="InterPro" id="IPR016181">
    <property type="entry name" value="Acyl_CoA_acyltransferase"/>
</dbReference>
<sequence>MDFPVGYDASADGLLLRRYRVADVPSLVANGRDAETRAFMAGPPAEPTTKGMLEWVREAGSRPSPDPDRLSYAVADPATDELLAGVVIHVTRRRDVAELVFWVCEDVRDRGVGTRVARASSELCFSRGIHRVELVIRPDDVRSRHLAKAVGFQCEAHLREVLPGSGFSFGSNAGRQDGELWARLRTDA</sequence>
<dbReference type="EMBL" id="FOEF01000001">
    <property type="protein sequence ID" value="SEO43508.1"/>
    <property type="molecule type" value="Genomic_DNA"/>
</dbReference>
<dbReference type="GO" id="GO:1990189">
    <property type="term" value="F:protein N-terminal-serine acetyltransferase activity"/>
    <property type="evidence" value="ECO:0007669"/>
    <property type="project" value="TreeGrafter"/>
</dbReference>
<keyword evidence="3" id="KW-1185">Reference proteome</keyword>
<evidence type="ECO:0000313" key="3">
    <source>
        <dbReference type="Proteomes" id="UP000198582"/>
    </source>
</evidence>
<evidence type="ECO:0000313" key="2">
    <source>
        <dbReference type="EMBL" id="SEO43508.1"/>
    </source>
</evidence>